<dbReference type="EMBL" id="LXQA010145280">
    <property type="protein sequence ID" value="MCI25096.1"/>
    <property type="molecule type" value="Genomic_DNA"/>
</dbReference>
<dbReference type="InterPro" id="IPR052160">
    <property type="entry name" value="Gypsy_RT_Integrase-like"/>
</dbReference>
<dbReference type="InterPro" id="IPR041588">
    <property type="entry name" value="Integrase_H2C2"/>
</dbReference>
<evidence type="ECO:0000259" key="1">
    <source>
        <dbReference type="Pfam" id="PF17921"/>
    </source>
</evidence>
<sequence length="111" mass="12745">MNKLEISCDLRYVVVQAQMNDPDLQGKISNPEFSVATDGAILYNGRLCVLNDVELKRLILSEAHKSGFSIHPGSTKMYQDLKRDFWWPNMKTEIAEFVSRCVICQQVKIEH</sequence>
<dbReference type="Pfam" id="PF17921">
    <property type="entry name" value="Integrase_H2C2"/>
    <property type="match status" value="1"/>
</dbReference>
<name>A0A392QNI8_9FABA</name>
<accession>A0A392QNI8</accession>
<dbReference type="PANTHER" id="PTHR47266">
    <property type="entry name" value="ENDONUCLEASE-RELATED"/>
    <property type="match status" value="1"/>
</dbReference>
<proteinExistence type="predicted"/>
<feature type="domain" description="Integrase zinc-binding" evidence="1">
    <location>
        <begin position="53"/>
        <end position="108"/>
    </location>
</feature>
<protein>
    <recommendedName>
        <fullName evidence="1">Integrase zinc-binding domain-containing protein</fullName>
    </recommendedName>
</protein>
<evidence type="ECO:0000313" key="2">
    <source>
        <dbReference type="EMBL" id="MCI25096.1"/>
    </source>
</evidence>
<dbReference type="Proteomes" id="UP000265520">
    <property type="component" value="Unassembled WGS sequence"/>
</dbReference>
<comment type="caution">
    <text evidence="2">The sequence shown here is derived from an EMBL/GenBank/DDBJ whole genome shotgun (WGS) entry which is preliminary data.</text>
</comment>
<dbReference type="AlphaFoldDB" id="A0A392QNI8"/>
<dbReference type="Gene3D" id="1.10.340.70">
    <property type="match status" value="1"/>
</dbReference>
<evidence type="ECO:0000313" key="3">
    <source>
        <dbReference type="Proteomes" id="UP000265520"/>
    </source>
</evidence>
<organism evidence="2 3">
    <name type="scientific">Trifolium medium</name>
    <dbReference type="NCBI Taxonomy" id="97028"/>
    <lineage>
        <taxon>Eukaryota</taxon>
        <taxon>Viridiplantae</taxon>
        <taxon>Streptophyta</taxon>
        <taxon>Embryophyta</taxon>
        <taxon>Tracheophyta</taxon>
        <taxon>Spermatophyta</taxon>
        <taxon>Magnoliopsida</taxon>
        <taxon>eudicotyledons</taxon>
        <taxon>Gunneridae</taxon>
        <taxon>Pentapetalae</taxon>
        <taxon>rosids</taxon>
        <taxon>fabids</taxon>
        <taxon>Fabales</taxon>
        <taxon>Fabaceae</taxon>
        <taxon>Papilionoideae</taxon>
        <taxon>50 kb inversion clade</taxon>
        <taxon>NPAAA clade</taxon>
        <taxon>Hologalegina</taxon>
        <taxon>IRL clade</taxon>
        <taxon>Trifolieae</taxon>
        <taxon>Trifolium</taxon>
    </lineage>
</organism>
<keyword evidence="3" id="KW-1185">Reference proteome</keyword>
<reference evidence="2 3" key="1">
    <citation type="journal article" date="2018" name="Front. Plant Sci.">
        <title>Red Clover (Trifolium pratense) and Zigzag Clover (T. medium) - A Picture of Genomic Similarities and Differences.</title>
        <authorList>
            <person name="Dluhosova J."/>
            <person name="Istvanek J."/>
            <person name="Nedelnik J."/>
            <person name="Repkova J."/>
        </authorList>
    </citation>
    <scope>NUCLEOTIDE SEQUENCE [LARGE SCALE GENOMIC DNA]</scope>
    <source>
        <strain evidence="3">cv. 10/8</strain>
        <tissue evidence="2">Leaf</tissue>
    </source>
</reference>